<reference evidence="5" key="2">
    <citation type="journal article" date="2014" name="BMC Genomics">
        <title>A genomic perspective to assessing quality of mass-reared SIT flies used in Mediterranean fruit fly (Ceratitis capitata) eradication in California.</title>
        <authorList>
            <person name="Calla B."/>
            <person name="Hall B."/>
            <person name="Hou S."/>
            <person name="Geib S.M."/>
        </authorList>
    </citation>
    <scope>NUCLEOTIDE SEQUENCE</scope>
</reference>
<dbReference type="PANTHER" id="PTHR46669:SF1">
    <property type="entry name" value="LEUCINE-RICH PPR MOTIF-CONTAINING PROTEIN, MITOCHONDRIAL"/>
    <property type="match status" value="1"/>
</dbReference>
<evidence type="ECO:0000256" key="2">
    <source>
        <dbReference type="PROSITE-ProRule" id="PRU00708"/>
    </source>
</evidence>
<evidence type="ECO:0000313" key="5">
    <source>
        <dbReference type="EMBL" id="JAC04857.1"/>
    </source>
</evidence>
<feature type="repeat" description="PPR" evidence="2">
    <location>
        <begin position="200"/>
        <end position="234"/>
    </location>
</feature>
<name>W8CA03_CERCA</name>
<dbReference type="Pfam" id="PF01535">
    <property type="entry name" value="PPR"/>
    <property type="match status" value="2"/>
</dbReference>
<dbReference type="InterPro" id="IPR002885">
    <property type="entry name" value="PPR_rpt"/>
</dbReference>
<sequence length="1420" mass="160344">FLFDYFRLTDRHLFSCHIQSSRRRAMASILRTGKFIRYFAGFTRNFVVDSVRQNENGSNLLQSAPSVSIQFQHGFASNPAPKSDLNLEKQLRRLDQDVRRIGRISRRDIEEVLEEIRSQRSATSSQSLLVIRCCGNLVPEEMPEVRTALVQEIWKTLNALNVPMDISHYNALLRVYLENEHQFSPTDFLSEIESKNIEPNRVTYQRLIARYCQQGDIDGATRILEFMRSKNLPVNENVFNSLILGHSQANDLESAKGILTVMKQANLEPSADTYTTLLCCYARHGDIDAILNTLDECEKAEIILLDKDLLDIVYSLSVNGHSDKVQPVLKRLRITTGFNQDAVNVILRLVNKGFEDVGLQILRTMPRSTRPDGQLVDAGVFFIKQLVKVNRPVEKILNICKQLQDEGLNPKALLIATEAGLSNGAASNALPLLREMKSAGFPIRQHYFWPLFCSAETNQIINIIRHMKDEFALNPNSETLRDYVIPNLKEKNWEKIVTLLRDAGVSSANAAASVAYAALVTNHLKPAANVMESYRAYYAPFLFRQPLVHALSTTDDYNSFVRAVRQLYESVQTRTTNGQRVEQEEGHEVEANSEVVETESSNQSFDVVGAVLNDVSVYFRRNRVEVLGKVLPALVKEGLSISNKNADRISERLGSEMTTEISENLAKLSSGDLEVSPLKSAEPRKRSLDSLTIDELERFITNVEAKGENANNLKRQLLNACFRAGNLEKTLQVIAKLEADKFTIPIGIWAQLIDLYATESKTAEALELYEKMKSKEPEFVLDNQKTVHISQLLINEERFDDAIKFLERNKKEEVIPDNEGSFNYTSTVWRLLNNLAESGRAEQLQKLFDVLVAGNYIYPNNVILGPLIKVHLINDNVQNAMEAFEEICEKYKSTPWKNELACRLIQKEDAANLQKLTDLSTGIHGEVNSLYDLVFSFVECGRIRQARKILETPGLRTRPQRINHACERYKNEGMIEPLEGLVEATKDLNHIDRNKIYYNLLLSYCKSEDAEKALGLWTKMQEENIAPTDAFLNKLADLLIQKNMNVPFVVPNNEAITSTKSKNIKSVESANTTKKPSAKSSSNLSLFRKAISTGNIENALNIKNQLQSNEIVSVTDLSLLIEQLVRAERLTEASKFVDELLADKRYPIPKIFKFYLNKLAAAGDVSALQRIGEQLTDEQKKIVSFDNRFCHSNIVAGKTDQYLQSLYDQISAVKTPEEAAKLADKFPRGGALGILQQNPQSLSLFEKLAEKYAEHKQLGPVNVLWMHLLSLGDEAAAKSIWDKYLSNAPRLMFQRVLQTAREQKDEKLAATVISQLRESKISEGAIGNAYSCLIDIHTTNKNVDKALDTLKTAIKDVCLENINRTALLRLKTALQEQNMEFPFEIPEKKSQKDSSSSSQSSDDDVTPKRPETRPITRPTK</sequence>
<dbReference type="Pfam" id="PF17177">
    <property type="entry name" value="PPR_long"/>
    <property type="match status" value="1"/>
</dbReference>
<dbReference type="PROSITE" id="PS51375">
    <property type="entry name" value="PPR"/>
    <property type="match status" value="3"/>
</dbReference>
<dbReference type="InterPro" id="IPR033443">
    <property type="entry name" value="PROP1-like_PPR_dom"/>
</dbReference>
<feature type="region of interest" description="Disordered" evidence="3">
    <location>
        <begin position="1381"/>
        <end position="1420"/>
    </location>
</feature>
<dbReference type="Pfam" id="PF13812">
    <property type="entry name" value="PPR_3"/>
    <property type="match status" value="1"/>
</dbReference>
<organism evidence="5">
    <name type="scientific">Ceratitis capitata</name>
    <name type="common">Mediterranean fruit fly</name>
    <name type="synonym">Tephritis capitata</name>
    <dbReference type="NCBI Taxonomy" id="7213"/>
    <lineage>
        <taxon>Eukaryota</taxon>
        <taxon>Metazoa</taxon>
        <taxon>Ecdysozoa</taxon>
        <taxon>Arthropoda</taxon>
        <taxon>Hexapoda</taxon>
        <taxon>Insecta</taxon>
        <taxon>Pterygota</taxon>
        <taxon>Neoptera</taxon>
        <taxon>Endopterygota</taxon>
        <taxon>Diptera</taxon>
        <taxon>Brachycera</taxon>
        <taxon>Muscomorpha</taxon>
        <taxon>Tephritoidea</taxon>
        <taxon>Tephritidae</taxon>
        <taxon>Ceratitis</taxon>
        <taxon>Ceratitis</taxon>
    </lineage>
</organism>
<accession>W8CA03</accession>
<dbReference type="NCBIfam" id="TIGR00756">
    <property type="entry name" value="PPR"/>
    <property type="match status" value="2"/>
</dbReference>
<dbReference type="PANTHER" id="PTHR46669">
    <property type="entry name" value="LEUCINE-RICH PPR MOTIF-CONTAINING PROTEIN, MITOCHONDRIAL"/>
    <property type="match status" value="1"/>
</dbReference>
<evidence type="ECO:0000256" key="1">
    <source>
        <dbReference type="ARBA" id="ARBA00022737"/>
    </source>
</evidence>
<feature type="domain" description="PROP1-like PPR" evidence="4">
    <location>
        <begin position="222"/>
        <end position="335"/>
    </location>
</feature>
<reference evidence="5" key="1">
    <citation type="submission" date="2013-07" db="EMBL/GenBank/DDBJ databases">
        <authorList>
            <person name="Geib S."/>
        </authorList>
    </citation>
    <scope>NUCLEOTIDE SEQUENCE</scope>
</reference>
<gene>
    <name evidence="5" type="primary">LPPRC</name>
</gene>
<dbReference type="GO" id="GO:0070129">
    <property type="term" value="P:regulation of mitochondrial translation"/>
    <property type="evidence" value="ECO:0007669"/>
    <property type="project" value="TreeGrafter"/>
</dbReference>
<dbReference type="InterPro" id="IPR033490">
    <property type="entry name" value="LRP130"/>
</dbReference>
<proteinExistence type="evidence at transcript level"/>
<feature type="repeat" description="PPR" evidence="2">
    <location>
        <begin position="235"/>
        <end position="269"/>
    </location>
</feature>
<dbReference type="OrthoDB" id="185373at2759"/>
<feature type="repeat" description="PPR" evidence="2">
    <location>
        <begin position="993"/>
        <end position="1027"/>
    </location>
</feature>
<keyword evidence="1" id="KW-0677">Repeat</keyword>
<evidence type="ECO:0000259" key="4">
    <source>
        <dbReference type="Pfam" id="PF17177"/>
    </source>
</evidence>
<feature type="non-terminal residue" evidence="5">
    <location>
        <position position="1"/>
    </location>
</feature>
<evidence type="ECO:0000256" key="3">
    <source>
        <dbReference type="SAM" id="MobiDB-lite"/>
    </source>
</evidence>
<dbReference type="GO" id="GO:0003730">
    <property type="term" value="F:mRNA 3'-UTR binding"/>
    <property type="evidence" value="ECO:0007669"/>
    <property type="project" value="TreeGrafter"/>
</dbReference>
<dbReference type="Gene3D" id="1.25.40.10">
    <property type="entry name" value="Tetratricopeptide repeat domain"/>
    <property type="match status" value="3"/>
</dbReference>
<dbReference type="EMBL" id="GAMC01001699">
    <property type="protein sequence ID" value="JAC04857.1"/>
    <property type="molecule type" value="mRNA"/>
</dbReference>
<dbReference type="InterPro" id="IPR011990">
    <property type="entry name" value="TPR-like_helical_dom_sf"/>
</dbReference>
<protein>
    <submittedName>
        <fullName evidence="5">Leucine-rich PPR motif-containing protein, mitochondrial</fullName>
    </submittedName>
</protein>
<feature type="compositionally biased region" description="Basic and acidic residues" evidence="3">
    <location>
        <begin position="1405"/>
        <end position="1414"/>
    </location>
</feature>
<dbReference type="GO" id="GO:0005739">
    <property type="term" value="C:mitochondrion"/>
    <property type="evidence" value="ECO:0007669"/>
    <property type="project" value="TreeGrafter"/>
</dbReference>
<dbReference type="GO" id="GO:0005634">
    <property type="term" value="C:nucleus"/>
    <property type="evidence" value="ECO:0007669"/>
    <property type="project" value="TreeGrafter"/>
</dbReference>